<organism evidence="2 3">
    <name type="scientific">Pseudomonas putida</name>
    <name type="common">Arthrobacter siderocapsulatus</name>
    <dbReference type="NCBI Taxonomy" id="303"/>
    <lineage>
        <taxon>Bacteria</taxon>
        <taxon>Pseudomonadati</taxon>
        <taxon>Pseudomonadota</taxon>
        <taxon>Gammaproteobacteria</taxon>
        <taxon>Pseudomonadales</taxon>
        <taxon>Pseudomonadaceae</taxon>
        <taxon>Pseudomonas</taxon>
    </lineage>
</organism>
<proteinExistence type="predicted"/>
<dbReference type="RefSeq" id="WP_063422815.1">
    <property type="nucleotide sequence ID" value="NZ_CP050951.1"/>
</dbReference>
<evidence type="ECO:0000256" key="1">
    <source>
        <dbReference type="SAM" id="MobiDB-lite"/>
    </source>
</evidence>
<dbReference type="Proteomes" id="UP000076857">
    <property type="component" value="Chromosome"/>
</dbReference>
<evidence type="ECO:0000313" key="2">
    <source>
        <dbReference type="EMBL" id="QJQ12839.1"/>
    </source>
</evidence>
<protein>
    <submittedName>
        <fullName evidence="2">Uncharacterized protein</fullName>
    </submittedName>
</protein>
<accession>A0AAP9N4P5</accession>
<feature type="compositionally biased region" description="Basic and acidic residues" evidence="1">
    <location>
        <begin position="35"/>
        <end position="46"/>
    </location>
</feature>
<dbReference type="EMBL" id="CP050951">
    <property type="protein sequence ID" value="QJQ12839.1"/>
    <property type="molecule type" value="Genomic_DNA"/>
</dbReference>
<reference evidence="2 3" key="2">
    <citation type="submission" date="2020-04" db="EMBL/GenBank/DDBJ databases">
        <title>Complete genome sequence of Pseudomonas putida strain JQ581.</title>
        <authorList>
            <person name="Mu Y."/>
        </authorList>
    </citation>
    <scope>NUCLEOTIDE SEQUENCE [LARGE SCALE GENOMIC DNA]</scope>
    <source>
        <strain evidence="2 3">JQ581</strain>
    </source>
</reference>
<feature type="region of interest" description="Disordered" evidence="1">
    <location>
        <begin position="20"/>
        <end position="54"/>
    </location>
</feature>
<sequence>MLPFILLAGAAVAAVAAAVSSSSDSSSSSSSGSSRDYEREAAEKARNAKLQANKEAAERQLKAFLQGHGIEVDTKQLQGLVQTMVSQPTKFPTESLKKAFLRNAPVREIDGEIKVLERHIAERNEAKTFLNSLPIG</sequence>
<name>A0AAP9N4P5_PSEPU</name>
<reference evidence="2 3" key="1">
    <citation type="submission" date="2016-04" db="EMBL/GenBank/DDBJ databases">
        <authorList>
            <person name="Qiu J."/>
        </authorList>
    </citation>
    <scope>NUCLEOTIDE SEQUENCE [LARGE SCALE GENOMIC DNA]</scope>
    <source>
        <strain evidence="2 3">JQ581</strain>
    </source>
</reference>
<feature type="compositionally biased region" description="Low complexity" evidence="1">
    <location>
        <begin position="20"/>
        <end position="34"/>
    </location>
</feature>
<gene>
    <name evidence="2" type="ORF">A3L25_026790</name>
</gene>
<evidence type="ECO:0000313" key="3">
    <source>
        <dbReference type="Proteomes" id="UP000076857"/>
    </source>
</evidence>
<dbReference type="AlphaFoldDB" id="A0AAP9N4P5"/>